<accession>M2MHY1</accession>
<dbReference type="RefSeq" id="XP_007682023.1">
    <property type="nucleotide sequence ID" value="XM_007683833.1"/>
</dbReference>
<dbReference type="Proteomes" id="UP000011761">
    <property type="component" value="Unassembled WGS sequence"/>
</dbReference>
<proteinExistence type="predicted"/>
<protein>
    <submittedName>
        <fullName evidence="1">Uncharacterized protein</fullName>
    </submittedName>
</protein>
<name>M2MHY1_BAUPA</name>
<evidence type="ECO:0000313" key="1">
    <source>
        <dbReference type="EMBL" id="EMC90868.1"/>
    </source>
</evidence>
<gene>
    <name evidence="1" type="ORF">BAUCODRAFT_335708</name>
</gene>
<dbReference type="GeneID" id="19112169"/>
<reference evidence="1 2" key="1">
    <citation type="journal article" date="2012" name="PLoS Pathog.">
        <title>Diverse lifestyles and strategies of plant pathogenesis encoded in the genomes of eighteen Dothideomycetes fungi.</title>
        <authorList>
            <person name="Ohm R.A."/>
            <person name="Feau N."/>
            <person name="Henrissat B."/>
            <person name="Schoch C.L."/>
            <person name="Horwitz B.A."/>
            <person name="Barry K.W."/>
            <person name="Condon B.J."/>
            <person name="Copeland A.C."/>
            <person name="Dhillon B."/>
            <person name="Glaser F."/>
            <person name="Hesse C.N."/>
            <person name="Kosti I."/>
            <person name="LaButti K."/>
            <person name="Lindquist E.A."/>
            <person name="Lucas S."/>
            <person name="Salamov A.A."/>
            <person name="Bradshaw R.E."/>
            <person name="Ciuffetti L."/>
            <person name="Hamelin R.C."/>
            <person name="Kema G.H.J."/>
            <person name="Lawrence C."/>
            <person name="Scott J.A."/>
            <person name="Spatafora J.W."/>
            <person name="Turgeon B.G."/>
            <person name="de Wit P.J.G.M."/>
            <person name="Zhong S."/>
            <person name="Goodwin S.B."/>
            <person name="Grigoriev I.V."/>
        </authorList>
    </citation>
    <scope>NUCLEOTIDE SEQUENCE [LARGE SCALE GENOMIC DNA]</scope>
    <source>
        <strain evidence="1 2">UAMH 10762</strain>
    </source>
</reference>
<sequence length="117" mass="13563">MVTLSYVECLPLDVRVGCESWSEKPSICNSCQSMIVVIGWSGLRDLFGTEFALQSYTIRWVLFVLLRLRLPERKSFVVEERLCCRRIVFECEKLGYESNLRDERRGVDCTRGVKCAD</sequence>
<dbReference type="HOGENOM" id="CLU_2084414_0_0_1"/>
<organism evidence="1 2">
    <name type="scientific">Baudoinia panamericana (strain UAMH 10762)</name>
    <name type="common">Angels' share fungus</name>
    <name type="synonym">Baudoinia compniacensis (strain UAMH 10762)</name>
    <dbReference type="NCBI Taxonomy" id="717646"/>
    <lineage>
        <taxon>Eukaryota</taxon>
        <taxon>Fungi</taxon>
        <taxon>Dikarya</taxon>
        <taxon>Ascomycota</taxon>
        <taxon>Pezizomycotina</taxon>
        <taxon>Dothideomycetes</taxon>
        <taxon>Dothideomycetidae</taxon>
        <taxon>Mycosphaerellales</taxon>
        <taxon>Teratosphaeriaceae</taxon>
        <taxon>Baudoinia</taxon>
    </lineage>
</organism>
<evidence type="ECO:0000313" key="2">
    <source>
        <dbReference type="Proteomes" id="UP000011761"/>
    </source>
</evidence>
<dbReference type="EMBL" id="KB445566">
    <property type="protein sequence ID" value="EMC90868.1"/>
    <property type="molecule type" value="Genomic_DNA"/>
</dbReference>
<dbReference type="KEGG" id="bcom:BAUCODRAFT_335708"/>
<dbReference type="AlphaFoldDB" id="M2MHY1"/>
<keyword evidence="2" id="KW-1185">Reference proteome</keyword>